<comment type="caution">
    <text evidence="2">The sequence shown here is derived from an EMBL/GenBank/DDBJ whole genome shotgun (WGS) entry which is preliminary data.</text>
</comment>
<feature type="region of interest" description="Disordered" evidence="1">
    <location>
        <begin position="19"/>
        <end position="48"/>
    </location>
</feature>
<proteinExistence type="predicted"/>
<organism evidence="2 3">
    <name type="scientific">Kribbella hippodromi</name>
    <dbReference type="NCBI Taxonomy" id="434347"/>
    <lineage>
        <taxon>Bacteria</taxon>
        <taxon>Bacillati</taxon>
        <taxon>Actinomycetota</taxon>
        <taxon>Actinomycetes</taxon>
        <taxon>Propionibacteriales</taxon>
        <taxon>Kribbellaceae</taxon>
        <taxon>Kribbella</taxon>
    </lineage>
</organism>
<dbReference type="Proteomes" id="UP001501705">
    <property type="component" value="Unassembled WGS sequence"/>
</dbReference>
<sequence length="101" mass="10961">MQAPRPYCIHCRHNLHRPQIPRASHARADREPSAPVRTASLVRNPPTADLASPVVLNTLPGAPDAWHEAHGRLALHPSRAAPGGRTSREFGVACRLGQPFS</sequence>
<evidence type="ECO:0000313" key="3">
    <source>
        <dbReference type="Proteomes" id="UP001501705"/>
    </source>
</evidence>
<gene>
    <name evidence="2" type="ORF">GCM10009804_75240</name>
</gene>
<evidence type="ECO:0000256" key="1">
    <source>
        <dbReference type="SAM" id="MobiDB-lite"/>
    </source>
</evidence>
<protein>
    <submittedName>
        <fullName evidence="2">Uncharacterized protein</fullName>
    </submittedName>
</protein>
<dbReference type="EMBL" id="BAAAPH010000047">
    <property type="protein sequence ID" value="GAA1608398.1"/>
    <property type="molecule type" value="Genomic_DNA"/>
</dbReference>
<accession>A0ABN2EJC4</accession>
<keyword evidence="3" id="KW-1185">Reference proteome</keyword>
<reference evidence="2 3" key="1">
    <citation type="journal article" date="2019" name="Int. J. Syst. Evol. Microbiol.">
        <title>The Global Catalogue of Microorganisms (GCM) 10K type strain sequencing project: providing services to taxonomists for standard genome sequencing and annotation.</title>
        <authorList>
            <consortium name="The Broad Institute Genomics Platform"/>
            <consortium name="The Broad Institute Genome Sequencing Center for Infectious Disease"/>
            <person name="Wu L."/>
            <person name="Ma J."/>
        </authorList>
    </citation>
    <scope>NUCLEOTIDE SEQUENCE [LARGE SCALE GENOMIC DNA]</scope>
    <source>
        <strain evidence="2 3">JCM 15572</strain>
    </source>
</reference>
<name>A0ABN2EJC4_9ACTN</name>
<evidence type="ECO:0000313" key="2">
    <source>
        <dbReference type="EMBL" id="GAA1608398.1"/>
    </source>
</evidence>